<dbReference type="EMBL" id="CM017321">
    <property type="protein sequence ID" value="KAE7995232.1"/>
    <property type="molecule type" value="Genomic_DNA"/>
</dbReference>
<proteinExistence type="predicted"/>
<dbReference type="InterPro" id="IPR056139">
    <property type="entry name" value="DUF7722"/>
</dbReference>
<evidence type="ECO:0000313" key="2">
    <source>
        <dbReference type="EMBL" id="KAE7995232.1"/>
    </source>
</evidence>
<gene>
    <name evidence="2" type="ORF">FH972_000053</name>
</gene>
<evidence type="ECO:0000259" key="1">
    <source>
        <dbReference type="Pfam" id="PF24847"/>
    </source>
</evidence>
<evidence type="ECO:0000313" key="3">
    <source>
        <dbReference type="Proteomes" id="UP000327013"/>
    </source>
</evidence>
<keyword evidence="3" id="KW-1185">Reference proteome</keyword>
<sequence>MAFRWLLHSACHVIGSPKDTTKLHTNEEQRVQGDDHHVISSLKVPNNGGLEKHPSSSGFQMPLHYPRYKKADYEKMEEWKVELLLKQYGLSFEGTLDEKRAYAMGAFMWPDQF</sequence>
<reference evidence="2 3" key="1">
    <citation type="submission" date="2019-06" db="EMBL/GenBank/DDBJ databases">
        <title>A chromosomal-level reference genome of Carpinus fangiana (Coryloideae, Betulaceae).</title>
        <authorList>
            <person name="Yang X."/>
            <person name="Wang Z."/>
            <person name="Zhang L."/>
            <person name="Hao G."/>
            <person name="Liu J."/>
            <person name="Yang Y."/>
        </authorList>
    </citation>
    <scope>NUCLEOTIDE SEQUENCE [LARGE SCALE GENOMIC DNA]</scope>
    <source>
        <strain evidence="2">Cfa_2016G</strain>
        <tissue evidence="2">Leaf</tissue>
    </source>
</reference>
<dbReference type="AlphaFoldDB" id="A0A5N6Q7N3"/>
<name>A0A5N6Q7N3_9ROSI</name>
<feature type="domain" description="DUF7722" evidence="1">
    <location>
        <begin position="65"/>
        <end position="110"/>
    </location>
</feature>
<protein>
    <recommendedName>
        <fullName evidence="1">DUF7722 domain-containing protein</fullName>
    </recommendedName>
</protein>
<organism evidence="2 3">
    <name type="scientific">Carpinus fangiana</name>
    <dbReference type="NCBI Taxonomy" id="176857"/>
    <lineage>
        <taxon>Eukaryota</taxon>
        <taxon>Viridiplantae</taxon>
        <taxon>Streptophyta</taxon>
        <taxon>Embryophyta</taxon>
        <taxon>Tracheophyta</taxon>
        <taxon>Spermatophyta</taxon>
        <taxon>Magnoliopsida</taxon>
        <taxon>eudicotyledons</taxon>
        <taxon>Gunneridae</taxon>
        <taxon>Pentapetalae</taxon>
        <taxon>rosids</taxon>
        <taxon>fabids</taxon>
        <taxon>Fagales</taxon>
        <taxon>Betulaceae</taxon>
        <taxon>Carpinus</taxon>
    </lineage>
</organism>
<dbReference type="OrthoDB" id="1932905at2759"/>
<dbReference type="PANTHER" id="PTHR33513">
    <property type="entry name" value="OS06G0523300 PROTEIN"/>
    <property type="match status" value="1"/>
</dbReference>
<dbReference type="Pfam" id="PF24847">
    <property type="entry name" value="DUF7722"/>
    <property type="match status" value="1"/>
</dbReference>
<accession>A0A5N6Q7N3</accession>
<dbReference type="Proteomes" id="UP000327013">
    <property type="component" value="Chromosome 1"/>
</dbReference>